<dbReference type="RefSeq" id="WP_145853734.1">
    <property type="nucleotide sequence ID" value="NZ_RPFW01000003.1"/>
</dbReference>
<evidence type="ECO:0000313" key="4">
    <source>
        <dbReference type="EMBL" id="TVZ03863.1"/>
    </source>
</evidence>
<organism evidence="4 5">
    <name type="scientific">Trebonia kvetii</name>
    <dbReference type="NCBI Taxonomy" id="2480626"/>
    <lineage>
        <taxon>Bacteria</taxon>
        <taxon>Bacillati</taxon>
        <taxon>Actinomycetota</taxon>
        <taxon>Actinomycetes</taxon>
        <taxon>Streptosporangiales</taxon>
        <taxon>Treboniaceae</taxon>
        <taxon>Trebonia</taxon>
    </lineage>
</organism>
<dbReference type="Proteomes" id="UP000460272">
    <property type="component" value="Unassembled WGS sequence"/>
</dbReference>
<evidence type="ECO:0000256" key="1">
    <source>
        <dbReference type="ARBA" id="ARBA00008954"/>
    </source>
</evidence>
<name>A0A6P2C2Y5_9ACTN</name>
<dbReference type="InterPro" id="IPR015424">
    <property type="entry name" value="PyrdxlP-dep_Trfase"/>
</dbReference>
<feature type="region of interest" description="Disordered" evidence="3">
    <location>
        <begin position="1"/>
        <end position="20"/>
    </location>
</feature>
<reference evidence="4 5" key="1">
    <citation type="submission" date="2018-11" db="EMBL/GenBank/DDBJ databases">
        <title>Trebonia kvetii gen.nov., sp.nov., a novel acidophilic actinobacterium, and proposal of the new actinobacterial family Treboniaceae fam. nov.</title>
        <authorList>
            <person name="Rapoport D."/>
            <person name="Sagova-Mareckova M."/>
            <person name="Sedlacek I."/>
            <person name="Provaznik J."/>
            <person name="Kralova S."/>
            <person name="Pavlinic D."/>
            <person name="Benes V."/>
            <person name="Kopecky J."/>
        </authorList>
    </citation>
    <scope>NUCLEOTIDE SEQUENCE [LARGE SCALE GENOMIC DNA]</scope>
    <source>
        <strain evidence="4 5">15Tr583</strain>
    </source>
</reference>
<sequence length="199" mass="21463">MHSTIHPALGHGGYEPPRPAWKFRKRTVAQAEPAEADEPPETAAAGSAVTPELVELGEAHFWPHARVAGDLSSPGAVKIVTRGDGVWVYDDKGRRYLDSLSGMWLSNIGHGRREIADAVGAQVRELGYAPDGTVHPATLRLAARVAALAPDPASRVFFVSGGSEAVETAMKMAKKYHRSRGEAGRYKFISRRGSYHGAR</sequence>
<comment type="caution">
    <text evidence="4">The sequence shown here is derived from an EMBL/GenBank/DDBJ whole genome shotgun (WGS) entry which is preliminary data.</text>
</comment>
<proteinExistence type="inferred from homology"/>
<evidence type="ECO:0000256" key="2">
    <source>
        <dbReference type="ARBA" id="ARBA00022898"/>
    </source>
</evidence>
<dbReference type="AlphaFoldDB" id="A0A6P2C2Y5"/>
<dbReference type="Gene3D" id="3.40.640.10">
    <property type="entry name" value="Type I PLP-dependent aspartate aminotransferase-like (Major domain)"/>
    <property type="match status" value="1"/>
</dbReference>
<accession>A0A6P2C2Y5</accession>
<keyword evidence="4" id="KW-0032">Aminotransferase</keyword>
<dbReference type="Gene3D" id="3.90.1150.10">
    <property type="entry name" value="Aspartate Aminotransferase, domain 1"/>
    <property type="match status" value="1"/>
</dbReference>
<dbReference type="GO" id="GO:0030170">
    <property type="term" value="F:pyridoxal phosphate binding"/>
    <property type="evidence" value="ECO:0007669"/>
    <property type="project" value="InterPro"/>
</dbReference>
<evidence type="ECO:0000256" key="3">
    <source>
        <dbReference type="SAM" id="MobiDB-lite"/>
    </source>
</evidence>
<dbReference type="InterPro" id="IPR005814">
    <property type="entry name" value="Aminotrans_3"/>
</dbReference>
<comment type="similarity">
    <text evidence="1">Belongs to the class-III pyridoxal-phosphate-dependent aminotransferase family.</text>
</comment>
<keyword evidence="2" id="KW-0663">Pyridoxal phosphate</keyword>
<dbReference type="InterPro" id="IPR015421">
    <property type="entry name" value="PyrdxlP-dep_Trfase_major"/>
</dbReference>
<dbReference type="EMBL" id="RPFW01000003">
    <property type="protein sequence ID" value="TVZ03863.1"/>
    <property type="molecule type" value="Genomic_DNA"/>
</dbReference>
<dbReference type="PANTHER" id="PTHR43094:SF1">
    <property type="entry name" value="AMINOTRANSFERASE CLASS-III"/>
    <property type="match status" value="1"/>
</dbReference>
<dbReference type="InterPro" id="IPR015422">
    <property type="entry name" value="PyrdxlP-dep_Trfase_small"/>
</dbReference>
<keyword evidence="4" id="KW-0808">Transferase</keyword>
<keyword evidence="5" id="KW-1185">Reference proteome</keyword>
<dbReference type="OrthoDB" id="3204291at2"/>
<dbReference type="Pfam" id="PF00202">
    <property type="entry name" value="Aminotran_3"/>
    <property type="match status" value="1"/>
</dbReference>
<dbReference type="PANTHER" id="PTHR43094">
    <property type="entry name" value="AMINOTRANSFERASE"/>
    <property type="match status" value="1"/>
</dbReference>
<dbReference type="SUPFAM" id="SSF53383">
    <property type="entry name" value="PLP-dependent transferases"/>
    <property type="match status" value="1"/>
</dbReference>
<evidence type="ECO:0000313" key="5">
    <source>
        <dbReference type="Proteomes" id="UP000460272"/>
    </source>
</evidence>
<dbReference type="GO" id="GO:0008483">
    <property type="term" value="F:transaminase activity"/>
    <property type="evidence" value="ECO:0007669"/>
    <property type="project" value="UniProtKB-KW"/>
</dbReference>
<protein>
    <submittedName>
        <fullName evidence="4">Aminotransferase class III-fold pyridoxal phosphate-dependent enzyme</fullName>
    </submittedName>
</protein>
<gene>
    <name evidence="4" type="ORF">EAS64_15555</name>
</gene>